<dbReference type="InterPro" id="IPR003542">
    <property type="entry name" value="Enbac_synth_compD-like"/>
</dbReference>
<sequence>MLPSATTDGTSPLSALPQFTASLRKKIVEKRAPSTRRQYRPLRSVHLITILLIMLSFRGGYLVSCFESPTFRYYQTMVSDGHRSHIRRHRNHIRRHRTSIFSSVSPSSSPLYSRCYPSLSVPANKPSLSPQPPPPLSPHFTLALPEGLCVVVRSSPSHSRVHHFVSSVHPDEYAVAVNAIPTNQKSSSNDDAELPEPTGQERNALSFLLGRTAMRHGIRQISRESLVVVPPILRDGHGRPALPSGYVGSISHKQTLAAALVDLDDDNFWKRDRVRGIGVDIERVMSKSGSALGRRVLTERERGALGNIPGVTELEEVLLRFSLKESLYKALHPLFETFIGFQEVEVQPCPDGTAEVEYYLKGGYQKDIVKTTTHWKRITEEVTGDESIGKKGVGKFEDFFLTSASVCLR</sequence>
<dbReference type="PANTHER" id="PTHR38096:SF1">
    <property type="entry name" value="ENTEROBACTIN SYNTHASE COMPONENT D"/>
    <property type="match status" value="1"/>
</dbReference>
<dbReference type="EMBL" id="HBFR01011427">
    <property type="protein sequence ID" value="CAD8881061.1"/>
    <property type="molecule type" value="Transcribed_RNA"/>
</dbReference>
<dbReference type="Gene3D" id="3.90.470.20">
    <property type="entry name" value="4'-phosphopantetheinyl transferase domain"/>
    <property type="match status" value="1"/>
</dbReference>
<dbReference type="SUPFAM" id="SSF56214">
    <property type="entry name" value="4'-phosphopantetheinyl transferase"/>
    <property type="match status" value="1"/>
</dbReference>
<feature type="domain" description="4'-phosphopantetheinyl transferase N-terminal" evidence="3">
    <location>
        <begin position="207"/>
        <end position="261"/>
    </location>
</feature>
<gene>
    <name evidence="4" type="ORF">CHYS00102_LOCUS8248</name>
</gene>
<dbReference type="GO" id="GO:0005886">
    <property type="term" value="C:plasma membrane"/>
    <property type="evidence" value="ECO:0007669"/>
    <property type="project" value="TreeGrafter"/>
</dbReference>
<name>A0A7S1BC96_9STRA</name>
<dbReference type="PANTHER" id="PTHR38096">
    <property type="entry name" value="ENTEROBACTIN SYNTHASE COMPONENT D"/>
    <property type="match status" value="1"/>
</dbReference>
<dbReference type="Pfam" id="PF01648">
    <property type="entry name" value="ACPS"/>
    <property type="match status" value="1"/>
</dbReference>
<evidence type="ECO:0008006" key="5">
    <source>
        <dbReference type="Google" id="ProtNLM"/>
    </source>
</evidence>
<evidence type="ECO:0000259" key="2">
    <source>
        <dbReference type="Pfam" id="PF01648"/>
    </source>
</evidence>
<dbReference type="GO" id="GO:0009366">
    <property type="term" value="C:enterobactin synthetase complex"/>
    <property type="evidence" value="ECO:0007669"/>
    <property type="project" value="InterPro"/>
</dbReference>
<dbReference type="InterPro" id="IPR037143">
    <property type="entry name" value="4-PPantetheinyl_Trfase_dom_sf"/>
</dbReference>
<evidence type="ECO:0000313" key="4">
    <source>
        <dbReference type="EMBL" id="CAD8881061.1"/>
    </source>
</evidence>
<keyword evidence="1" id="KW-0808">Transferase</keyword>
<dbReference type="GO" id="GO:0009239">
    <property type="term" value="P:enterobactin biosynthetic process"/>
    <property type="evidence" value="ECO:0007669"/>
    <property type="project" value="InterPro"/>
</dbReference>
<dbReference type="AlphaFoldDB" id="A0A7S1BC96"/>
<dbReference type="Pfam" id="PF17837">
    <property type="entry name" value="4PPT_N"/>
    <property type="match status" value="1"/>
</dbReference>
<dbReference type="InterPro" id="IPR041354">
    <property type="entry name" value="4PPT_N"/>
</dbReference>
<dbReference type="InterPro" id="IPR008278">
    <property type="entry name" value="4-PPantetheinyl_Trfase_dom"/>
</dbReference>
<dbReference type="GO" id="GO:0000287">
    <property type="term" value="F:magnesium ion binding"/>
    <property type="evidence" value="ECO:0007669"/>
    <property type="project" value="InterPro"/>
</dbReference>
<evidence type="ECO:0000256" key="1">
    <source>
        <dbReference type="ARBA" id="ARBA00022679"/>
    </source>
</evidence>
<organism evidence="4">
    <name type="scientific">Corethron hystrix</name>
    <dbReference type="NCBI Taxonomy" id="216773"/>
    <lineage>
        <taxon>Eukaryota</taxon>
        <taxon>Sar</taxon>
        <taxon>Stramenopiles</taxon>
        <taxon>Ochrophyta</taxon>
        <taxon>Bacillariophyta</taxon>
        <taxon>Coscinodiscophyceae</taxon>
        <taxon>Corethrophycidae</taxon>
        <taxon>Corethrales</taxon>
        <taxon>Corethraceae</taxon>
        <taxon>Corethron</taxon>
    </lineage>
</organism>
<proteinExistence type="predicted"/>
<accession>A0A7S1BC96</accession>
<dbReference type="GO" id="GO:0008897">
    <property type="term" value="F:holo-[acyl-carrier-protein] synthase activity"/>
    <property type="evidence" value="ECO:0007669"/>
    <property type="project" value="InterPro"/>
</dbReference>
<protein>
    <recommendedName>
        <fullName evidence="5">4'-phosphopantetheinyl transferase domain-containing protein</fullName>
    </recommendedName>
</protein>
<reference evidence="4" key="1">
    <citation type="submission" date="2021-01" db="EMBL/GenBank/DDBJ databases">
        <authorList>
            <person name="Corre E."/>
            <person name="Pelletier E."/>
            <person name="Niang G."/>
            <person name="Scheremetjew M."/>
            <person name="Finn R."/>
            <person name="Kale V."/>
            <person name="Holt S."/>
            <person name="Cochrane G."/>
            <person name="Meng A."/>
            <person name="Brown T."/>
            <person name="Cohen L."/>
        </authorList>
    </citation>
    <scope>NUCLEOTIDE SEQUENCE</scope>
    <source>
        <strain evidence="4">308</strain>
    </source>
</reference>
<evidence type="ECO:0000259" key="3">
    <source>
        <dbReference type="Pfam" id="PF17837"/>
    </source>
</evidence>
<feature type="domain" description="4'-phosphopantetheinyl transferase" evidence="2">
    <location>
        <begin position="276"/>
        <end position="361"/>
    </location>
</feature>